<dbReference type="PANTHER" id="PTHR31649">
    <property type="entry name" value="AGAP009604-PA"/>
    <property type="match status" value="1"/>
</dbReference>
<dbReference type="InParanoid" id="A0A5N4AXA2"/>
<comment type="caution">
    <text evidence="2">The sequence shown here is derived from an EMBL/GenBank/DDBJ whole genome shotgun (WGS) entry which is preliminary data.</text>
</comment>
<keyword evidence="1" id="KW-0732">Signal</keyword>
<gene>
    <name evidence="2" type="ORF">PPYR_04074</name>
</gene>
<dbReference type="AlphaFoldDB" id="A0A5N4AXA2"/>
<evidence type="ECO:0000313" key="2">
    <source>
        <dbReference type="EMBL" id="KAB0801888.1"/>
    </source>
</evidence>
<reference evidence="2 3" key="1">
    <citation type="journal article" date="2018" name="Elife">
        <title>Firefly genomes illuminate parallel origins of bioluminescence in beetles.</title>
        <authorList>
            <person name="Fallon T.R."/>
            <person name="Lower S.E."/>
            <person name="Chang C.H."/>
            <person name="Bessho-Uehara M."/>
            <person name="Martin G.J."/>
            <person name="Bewick A.J."/>
            <person name="Behringer M."/>
            <person name="Debat H.J."/>
            <person name="Wong I."/>
            <person name="Day J.C."/>
            <person name="Suvorov A."/>
            <person name="Silva C.J."/>
            <person name="Stanger-Hall K.F."/>
            <person name="Hall D.W."/>
            <person name="Schmitz R.J."/>
            <person name="Nelson D.R."/>
            <person name="Lewis S.M."/>
            <person name="Shigenobu S."/>
            <person name="Bybee S.M."/>
            <person name="Larracuente A.M."/>
            <person name="Oba Y."/>
            <person name="Weng J.K."/>
        </authorList>
    </citation>
    <scope>NUCLEOTIDE SEQUENCE [LARGE SCALE GENOMIC DNA]</scope>
    <source>
        <strain evidence="2">1611_PpyrPB1</strain>
        <tissue evidence="2">Whole body</tissue>
    </source>
</reference>
<proteinExistence type="predicted"/>
<accession>A0A5N4AXA2</accession>
<name>A0A5N4AXA2_PHOPY</name>
<sequence length="198" mass="23209">MKLIIISITFLSLSLLARGSKHHGPNYKDHIGFYWEDFEKTRIMKGVVGGKDARNRHTYIGLTKHLEGNKELLVPGVIYPWDLEPYMVYEWNERPKKIIADFKMLYTNYPDHMTWIKTNTSDIRQLVREKELISAGYDTRHRKYYIGRIPMNDNLILGKIIISNNGDNDGFFAFSKSGYHHAMEFEVLVHELKLNSIM</sequence>
<keyword evidence="3" id="KW-1185">Reference proteome</keyword>
<feature type="signal peptide" evidence="1">
    <location>
        <begin position="1"/>
        <end position="19"/>
    </location>
</feature>
<dbReference type="Proteomes" id="UP000327044">
    <property type="component" value="Unassembled WGS sequence"/>
</dbReference>
<dbReference type="EMBL" id="VVIM01000002">
    <property type="protein sequence ID" value="KAB0801888.1"/>
    <property type="molecule type" value="Genomic_DNA"/>
</dbReference>
<dbReference type="InterPro" id="IPR006616">
    <property type="entry name" value="DM9_repeat"/>
</dbReference>
<dbReference type="Pfam" id="PF11901">
    <property type="entry name" value="DM9"/>
    <property type="match status" value="1"/>
</dbReference>
<evidence type="ECO:0000256" key="1">
    <source>
        <dbReference type="SAM" id="SignalP"/>
    </source>
</evidence>
<feature type="chain" id="PRO_5024339137" evidence="1">
    <location>
        <begin position="20"/>
        <end position="198"/>
    </location>
</feature>
<protein>
    <submittedName>
        <fullName evidence="2">Uncharacterized protein</fullName>
    </submittedName>
</protein>
<dbReference type="PANTHER" id="PTHR31649:SF10">
    <property type="entry name" value="IP19903P-RELATED"/>
    <property type="match status" value="1"/>
</dbReference>
<evidence type="ECO:0000313" key="3">
    <source>
        <dbReference type="Proteomes" id="UP000327044"/>
    </source>
</evidence>
<organism evidence="2 3">
    <name type="scientific">Photinus pyralis</name>
    <name type="common">Common eastern firefly</name>
    <name type="synonym">Lampyris pyralis</name>
    <dbReference type="NCBI Taxonomy" id="7054"/>
    <lineage>
        <taxon>Eukaryota</taxon>
        <taxon>Metazoa</taxon>
        <taxon>Ecdysozoa</taxon>
        <taxon>Arthropoda</taxon>
        <taxon>Hexapoda</taxon>
        <taxon>Insecta</taxon>
        <taxon>Pterygota</taxon>
        <taxon>Neoptera</taxon>
        <taxon>Endopterygota</taxon>
        <taxon>Coleoptera</taxon>
        <taxon>Polyphaga</taxon>
        <taxon>Elateriformia</taxon>
        <taxon>Elateroidea</taxon>
        <taxon>Lampyridae</taxon>
        <taxon>Lampyrinae</taxon>
        <taxon>Photinus</taxon>
    </lineage>
</organism>